<organism evidence="1 2">
    <name type="scientific">Acinetobacter baumannii</name>
    <dbReference type="NCBI Taxonomy" id="470"/>
    <lineage>
        <taxon>Bacteria</taxon>
        <taxon>Pseudomonadati</taxon>
        <taxon>Pseudomonadota</taxon>
        <taxon>Gammaproteobacteria</taxon>
        <taxon>Moraxellales</taxon>
        <taxon>Moraxellaceae</taxon>
        <taxon>Acinetobacter</taxon>
        <taxon>Acinetobacter calcoaceticus/baumannii complex</taxon>
    </lineage>
</organism>
<evidence type="ECO:0000313" key="1">
    <source>
        <dbReference type="EMBL" id="OTM90849.1"/>
    </source>
</evidence>
<dbReference type="Proteomes" id="UP000194699">
    <property type="component" value="Unassembled WGS sequence"/>
</dbReference>
<comment type="caution">
    <text evidence="1">The sequence shown here is derived from an EMBL/GenBank/DDBJ whole genome shotgun (WGS) entry which is preliminary data.</text>
</comment>
<dbReference type="AlphaFoldDB" id="A0A241ZGF0"/>
<gene>
    <name evidence="1" type="ORF">B9X95_06200</name>
</gene>
<dbReference type="RefSeq" id="WP_086249691.1">
    <property type="nucleotide sequence ID" value="NZ_JAKIIK010000032.1"/>
</dbReference>
<accession>A0A241ZGF0</accession>
<sequence>MERVRQEDKEEVAIFLKKYNKINSKFMKTKFISNNLKFKTYLNIEEKDFYVEKIYLLLEDESFRKILECELKLSDLILFSKKYYFSIEYKEKLDSGLVYSGTELKKWLNKLESAKNKMINLLNTSPLSKTKKTVFYLSSGYINKIVNYLREEKIIAVIDMEMIDVRFYELKEYAKKYDNKDIEDFLEYMKNNNYISPLSGMEDDIKIPEYKFLRKYNDILISEKIYNKLIDYVEFVDSNLLDFFYKKIEAEILNIKSPRVDNTSHRTLFIKDIWDIDGKADILPNERPYNINIISKLIQILYTDLDVLNDDAAKAKVKEILKIK</sequence>
<reference evidence="1 2" key="1">
    <citation type="submission" date="2017-05" db="EMBL/GenBank/DDBJ databases">
        <authorList>
            <person name="Song R."/>
            <person name="Chenine A.L."/>
            <person name="Ruprecht R.M."/>
        </authorList>
    </citation>
    <scope>NUCLEOTIDE SEQUENCE [LARGE SCALE GENOMIC DNA]</scope>
    <source>
        <strain evidence="1 2">PR350</strain>
    </source>
</reference>
<name>A0A241ZGF0_ACIBA</name>
<dbReference type="EMBL" id="NGEL01000058">
    <property type="protein sequence ID" value="OTM90849.1"/>
    <property type="molecule type" value="Genomic_DNA"/>
</dbReference>
<protein>
    <submittedName>
        <fullName evidence="1">Uncharacterized protein</fullName>
    </submittedName>
</protein>
<proteinExistence type="predicted"/>
<evidence type="ECO:0000313" key="2">
    <source>
        <dbReference type="Proteomes" id="UP000194699"/>
    </source>
</evidence>